<dbReference type="AlphaFoldDB" id="A0A2J6PF44"/>
<feature type="domain" description="Cytochrome b5 heme-binding" evidence="3">
    <location>
        <begin position="88"/>
        <end position="174"/>
    </location>
</feature>
<feature type="region of interest" description="Disordered" evidence="2">
    <location>
        <begin position="1"/>
        <end position="23"/>
    </location>
</feature>
<dbReference type="SUPFAM" id="SSF55856">
    <property type="entry name" value="Cytochrome b5-like heme/steroid binding domain"/>
    <property type="match status" value="1"/>
</dbReference>
<protein>
    <submittedName>
        <fullName evidence="4">Cytochrome b5</fullName>
    </submittedName>
</protein>
<evidence type="ECO:0000313" key="4">
    <source>
        <dbReference type="EMBL" id="PMD12661.1"/>
    </source>
</evidence>
<evidence type="ECO:0000313" key="5">
    <source>
        <dbReference type="Proteomes" id="UP000235672"/>
    </source>
</evidence>
<comment type="similarity">
    <text evidence="1">Belongs to the cytochrome b5 family. MAPR subfamily.</text>
</comment>
<dbReference type="Pfam" id="PF00173">
    <property type="entry name" value="Cyt-b5"/>
    <property type="match status" value="1"/>
</dbReference>
<name>A0A2J6PF44_9HELO</name>
<dbReference type="GO" id="GO:0016020">
    <property type="term" value="C:membrane"/>
    <property type="evidence" value="ECO:0007669"/>
    <property type="project" value="TreeGrafter"/>
</dbReference>
<dbReference type="InterPro" id="IPR001199">
    <property type="entry name" value="Cyt_B5-like_heme/steroid-bd"/>
</dbReference>
<dbReference type="Gene3D" id="3.10.120.10">
    <property type="entry name" value="Cytochrome b5-like heme/steroid binding domain"/>
    <property type="match status" value="1"/>
</dbReference>
<dbReference type="FunFam" id="3.10.120.10:FF:000018">
    <property type="entry name" value="Heme/steroid binding domain protein, putative"/>
    <property type="match status" value="1"/>
</dbReference>
<evidence type="ECO:0000256" key="1">
    <source>
        <dbReference type="ARBA" id="ARBA00038357"/>
    </source>
</evidence>
<accession>A0A2J6PF44</accession>
<proteinExistence type="inferred from homology"/>
<dbReference type="GO" id="GO:0012505">
    <property type="term" value="C:endomembrane system"/>
    <property type="evidence" value="ECO:0007669"/>
    <property type="project" value="TreeGrafter"/>
</dbReference>
<sequence>MADVRQRKPVPSTPAKAEPKKSAAALAKDEDSSSFSLLDIFRVLTFVLIVSSALSYFVTGKSLAWGLERPNWTRVDVIKSWINGPVGYTDEDLKAYDGTDPEKPLLLAINGTIYDVSNGRKHYGPGGSYHFFAGADASRGFVTGCFDTDRTPDMRGVEEMFLPLDDPEIDGLFVTPRPPSLSPRPELNSRWANAGCGRRYSSKEMKIMKEQEKRKAKQKVHEALKHWVDFFGSSKKYTRVGEVKREKGWETKGPAPTLCARAQEGRSKRARPEGK</sequence>
<dbReference type="SMART" id="SM01117">
    <property type="entry name" value="Cyt-b5"/>
    <property type="match status" value="1"/>
</dbReference>
<dbReference type="InterPro" id="IPR036400">
    <property type="entry name" value="Cyt_B5-like_heme/steroid_sf"/>
</dbReference>
<dbReference type="EMBL" id="KZ613545">
    <property type="protein sequence ID" value="PMD12661.1"/>
    <property type="molecule type" value="Genomic_DNA"/>
</dbReference>
<dbReference type="OrthoDB" id="10257697at2759"/>
<organism evidence="4 5">
    <name type="scientific">Hyaloscypha hepaticicola</name>
    <dbReference type="NCBI Taxonomy" id="2082293"/>
    <lineage>
        <taxon>Eukaryota</taxon>
        <taxon>Fungi</taxon>
        <taxon>Dikarya</taxon>
        <taxon>Ascomycota</taxon>
        <taxon>Pezizomycotina</taxon>
        <taxon>Leotiomycetes</taxon>
        <taxon>Helotiales</taxon>
        <taxon>Hyaloscyphaceae</taxon>
        <taxon>Hyaloscypha</taxon>
    </lineage>
</organism>
<dbReference type="Proteomes" id="UP000235672">
    <property type="component" value="Unassembled WGS sequence"/>
</dbReference>
<dbReference type="InterPro" id="IPR050577">
    <property type="entry name" value="MAPR/NEUFC/NENF-like"/>
</dbReference>
<evidence type="ECO:0000259" key="3">
    <source>
        <dbReference type="SMART" id="SM01117"/>
    </source>
</evidence>
<reference evidence="4 5" key="1">
    <citation type="submission" date="2016-05" db="EMBL/GenBank/DDBJ databases">
        <title>A degradative enzymes factory behind the ericoid mycorrhizal symbiosis.</title>
        <authorList>
            <consortium name="DOE Joint Genome Institute"/>
            <person name="Martino E."/>
            <person name="Morin E."/>
            <person name="Grelet G."/>
            <person name="Kuo A."/>
            <person name="Kohler A."/>
            <person name="Daghino S."/>
            <person name="Barry K."/>
            <person name="Choi C."/>
            <person name="Cichocki N."/>
            <person name="Clum A."/>
            <person name="Copeland A."/>
            <person name="Hainaut M."/>
            <person name="Haridas S."/>
            <person name="Labutti K."/>
            <person name="Lindquist E."/>
            <person name="Lipzen A."/>
            <person name="Khouja H.-R."/>
            <person name="Murat C."/>
            <person name="Ohm R."/>
            <person name="Olson A."/>
            <person name="Spatafora J."/>
            <person name="Veneault-Fourrey C."/>
            <person name="Henrissat B."/>
            <person name="Grigoriev I."/>
            <person name="Martin F."/>
            <person name="Perotto S."/>
        </authorList>
    </citation>
    <scope>NUCLEOTIDE SEQUENCE [LARGE SCALE GENOMIC DNA]</scope>
    <source>
        <strain evidence="4 5">UAMH 7357</strain>
    </source>
</reference>
<feature type="compositionally biased region" description="Basic and acidic residues" evidence="2">
    <location>
        <begin position="263"/>
        <end position="275"/>
    </location>
</feature>
<gene>
    <name evidence="4" type="ORF">NA56DRAFT_666217</name>
</gene>
<feature type="region of interest" description="Disordered" evidence="2">
    <location>
        <begin position="244"/>
        <end position="275"/>
    </location>
</feature>
<dbReference type="PANTHER" id="PTHR10281:SF76">
    <property type="entry name" value="CALCUTTA CUP-RELATED"/>
    <property type="match status" value="1"/>
</dbReference>
<keyword evidence="5" id="KW-1185">Reference proteome</keyword>
<dbReference type="STRING" id="1745343.A0A2J6PF44"/>
<dbReference type="PANTHER" id="PTHR10281">
    <property type="entry name" value="MEMBRANE-ASSOCIATED PROGESTERONE RECEPTOR COMPONENT-RELATED"/>
    <property type="match status" value="1"/>
</dbReference>
<evidence type="ECO:0000256" key="2">
    <source>
        <dbReference type="SAM" id="MobiDB-lite"/>
    </source>
</evidence>